<dbReference type="Gene3D" id="3.90.820.10">
    <property type="entry name" value="Structural Genomics, Unknown Function 30-nov-00 1gh9 Mol_id"/>
    <property type="match status" value="1"/>
</dbReference>
<dbReference type="SUPFAM" id="SSF160582">
    <property type="entry name" value="MbtH-like"/>
    <property type="match status" value="1"/>
</dbReference>
<dbReference type="GO" id="GO:0019290">
    <property type="term" value="P:siderophore biosynthetic process"/>
    <property type="evidence" value="ECO:0007669"/>
    <property type="project" value="TreeGrafter"/>
</dbReference>
<sequence length="86" mass="9759">MINPFDDERGTFRVLVNHEGQHSLWPDFAPVPGGWTSQHGPSGREDCLQFVEQNWRDIAPASLKRTMPERKAVAASARDGEWWING</sequence>
<evidence type="ECO:0000259" key="1">
    <source>
        <dbReference type="SMART" id="SM00923"/>
    </source>
</evidence>
<protein>
    <submittedName>
        <fullName evidence="2">MbtH family protein</fullName>
    </submittedName>
</protein>
<proteinExistence type="predicted"/>
<evidence type="ECO:0000313" key="2">
    <source>
        <dbReference type="EMBL" id="PHV66323.1"/>
    </source>
</evidence>
<comment type="caution">
    <text evidence="2">The sequence shown here is derived from an EMBL/GenBank/DDBJ whole genome shotgun (WGS) entry which is preliminary data.</text>
</comment>
<dbReference type="Proteomes" id="UP000225108">
    <property type="component" value="Unassembled WGS sequence"/>
</dbReference>
<dbReference type="PANTHER" id="PTHR38444:SF1">
    <property type="entry name" value="ENTEROBACTIN BIOSYNTHESIS PROTEIN YBDZ"/>
    <property type="match status" value="1"/>
</dbReference>
<dbReference type="Pfam" id="PF03621">
    <property type="entry name" value="MbtH"/>
    <property type="match status" value="1"/>
</dbReference>
<dbReference type="EMBL" id="PEBD01000010">
    <property type="protein sequence ID" value="PHV66323.1"/>
    <property type="molecule type" value="Genomic_DNA"/>
</dbReference>
<dbReference type="InterPro" id="IPR038020">
    <property type="entry name" value="MbtH-like_sf"/>
</dbReference>
<dbReference type="InterPro" id="IPR037407">
    <property type="entry name" value="MLP_fam"/>
</dbReference>
<dbReference type="PANTHER" id="PTHR38444">
    <property type="entry name" value="ENTEROBACTIN BIOSYNTHESIS PROTEIN YBDZ"/>
    <property type="match status" value="1"/>
</dbReference>
<feature type="domain" description="MbtH-like" evidence="1">
    <location>
        <begin position="3"/>
        <end position="53"/>
    </location>
</feature>
<accession>A0A2G3PKR2</accession>
<name>A0A2G3PKR2_WILMA</name>
<dbReference type="SMART" id="SM00923">
    <property type="entry name" value="MbtH"/>
    <property type="match status" value="1"/>
</dbReference>
<dbReference type="AlphaFoldDB" id="A0A2G3PKR2"/>
<dbReference type="GO" id="GO:0005829">
    <property type="term" value="C:cytosol"/>
    <property type="evidence" value="ECO:0007669"/>
    <property type="project" value="TreeGrafter"/>
</dbReference>
<dbReference type="InterPro" id="IPR005153">
    <property type="entry name" value="MbtH-like_dom"/>
</dbReference>
<reference evidence="2 3" key="1">
    <citation type="submission" date="2017-10" db="EMBL/GenBank/DDBJ databases">
        <title>The draft genome sequence of Williamsia sp. BULT 1.1 isolated from the semi-arid grassland soils from South Africa.</title>
        <authorList>
            <person name="Kabwe M.H."/>
            <person name="Govender N."/>
            <person name="Mutseka Lunga P."/>
            <person name="Vikram S."/>
            <person name="Makhalanyane T.P."/>
        </authorList>
    </citation>
    <scope>NUCLEOTIDE SEQUENCE [LARGE SCALE GENOMIC DNA]</scope>
    <source>
        <strain evidence="2 3">BULT 1.1</strain>
    </source>
</reference>
<gene>
    <name evidence="2" type="ORF">CSW57_17860</name>
</gene>
<dbReference type="RefSeq" id="WP_099383968.1">
    <property type="nucleotide sequence ID" value="NZ_PEBD01000010.1"/>
</dbReference>
<evidence type="ECO:0000313" key="3">
    <source>
        <dbReference type="Proteomes" id="UP000225108"/>
    </source>
</evidence>
<organism evidence="2 3">
    <name type="scientific">Williamsia marianensis</name>
    <dbReference type="NCBI Taxonomy" id="85044"/>
    <lineage>
        <taxon>Bacteria</taxon>
        <taxon>Bacillati</taxon>
        <taxon>Actinomycetota</taxon>
        <taxon>Actinomycetes</taxon>
        <taxon>Mycobacteriales</taxon>
        <taxon>Nocardiaceae</taxon>
        <taxon>Williamsia</taxon>
    </lineage>
</organism>